<dbReference type="OrthoDB" id="9768177at2"/>
<evidence type="ECO:0000313" key="9">
    <source>
        <dbReference type="EMBL" id="PWG79707.1"/>
    </source>
</evidence>
<dbReference type="InterPro" id="IPR036942">
    <property type="entry name" value="Beta-barrel_TonB_sf"/>
</dbReference>
<evidence type="ECO:0000256" key="5">
    <source>
        <dbReference type="ARBA" id="ARBA00023136"/>
    </source>
</evidence>
<dbReference type="PROSITE" id="PS52016">
    <property type="entry name" value="TONB_DEPENDENT_REC_3"/>
    <property type="match status" value="1"/>
</dbReference>
<dbReference type="GO" id="GO:0009279">
    <property type="term" value="C:cell outer membrane"/>
    <property type="evidence" value="ECO:0007669"/>
    <property type="project" value="UniProtKB-SubCell"/>
</dbReference>
<evidence type="ECO:0000259" key="8">
    <source>
        <dbReference type="Pfam" id="PF07715"/>
    </source>
</evidence>
<dbReference type="NCBIfam" id="TIGR04056">
    <property type="entry name" value="OMP_RagA_SusC"/>
    <property type="match status" value="1"/>
</dbReference>
<dbReference type="Pfam" id="PF07715">
    <property type="entry name" value="Plug"/>
    <property type="match status" value="1"/>
</dbReference>
<keyword evidence="5 7" id="KW-0472">Membrane</keyword>
<comment type="similarity">
    <text evidence="7">Belongs to the TonB-dependent receptor family.</text>
</comment>
<keyword evidence="3 7" id="KW-1134">Transmembrane beta strand</keyword>
<dbReference type="InterPro" id="IPR018247">
    <property type="entry name" value="EF_Hand_1_Ca_BS"/>
</dbReference>
<keyword evidence="10" id="KW-1185">Reference proteome</keyword>
<evidence type="ECO:0000256" key="3">
    <source>
        <dbReference type="ARBA" id="ARBA00022452"/>
    </source>
</evidence>
<dbReference type="InterPro" id="IPR008969">
    <property type="entry name" value="CarboxyPept-like_regulatory"/>
</dbReference>
<dbReference type="EMBL" id="QEAS01000012">
    <property type="protein sequence ID" value="PWG79707.1"/>
    <property type="molecule type" value="Genomic_DNA"/>
</dbReference>
<evidence type="ECO:0000256" key="2">
    <source>
        <dbReference type="ARBA" id="ARBA00022448"/>
    </source>
</evidence>
<keyword evidence="4 7" id="KW-0812">Transmembrane</keyword>
<dbReference type="AlphaFoldDB" id="A0A2U2PE84"/>
<dbReference type="InterPro" id="IPR023996">
    <property type="entry name" value="TonB-dep_OMP_SusC/RagA"/>
</dbReference>
<dbReference type="InterPro" id="IPR039426">
    <property type="entry name" value="TonB-dep_rcpt-like"/>
</dbReference>
<feature type="domain" description="TonB-dependent receptor plug" evidence="8">
    <location>
        <begin position="136"/>
        <end position="248"/>
    </location>
</feature>
<evidence type="ECO:0000256" key="1">
    <source>
        <dbReference type="ARBA" id="ARBA00004571"/>
    </source>
</evidence>
<evidence type="ECO:0000313" key="10">
    <source>
        <dbReference type="Proteomes" id="UP000245647"/>
    </source>
</evidence>
<name>A0A2U2PE84_9SPHI</name>
<dbReference type="NCBIfam" id="TIGR04057">
    <property type="entry name" value="SusC_RagA_signa"/>
    <property type="match status" value="1"/>
</dbReference>
<protein>
    <submittedName>
        <fullName evidence="9">SusC/RagA family TonB-linked outer membrane protein</fullName>
    </submittedName>
</protein>
<comment type="subcellular location">
    <subcellularLocation>
        <location evidence="1 7">Cell outer membrane</location>
        <topology evidence="1 7">Multi-pass membrane protein</topology>
    </subcellularLocation>
</comment>
<dbReference type="Pfam" id="PF13715">
    <property type="entry name" value="CarbopepD_reg_2"/>
    <property type="match status" value="1"/>
</dbReference>
<dbReference type="InterPro" id="IPR012910">
    <property type="entry name" value="Plug_dom"/>
</dbReference>
<accession>A0A2U2PE84</accession>
<dbReference type="InterPro" id="IPR023997">
    <property type="entry name" value="TonB-dep_OMP_SusC/RagA_CS"/>
</dbReference>
<dbReference type="FunFam" id="2.60.40.1120:FF:000003">
    <property type="entry name" value="Outer membrane protein Omp121"/>
    <property type="match status" value="1"/>
</dbReference>
<dbReference type="InterPro" id="IPR037066">
    <property type="entry name" value="Plug_dom_sf"/>
</dbReference>
<organism evidence="9 10">
    <name type="scientific">Pararcticibacter amylolyticus</name>
    <dbReference type="NCBI Taxonomy" id="2173175"/>
    <lineage>
        <taxon>Bacteria</taxon>
        <taxon>Pseudomonadati</taxon>
        <taxon>Bacteroidota</taxon>
        <taxon>Sphingobacteriia</taxon>
        <taxon>Sphingobacteriales</taxon>
        <taxon>Sphingobacteriaceae</taxon>
        <taxon>Pararcticibacter</taxon>
    </lineage>
</organism>
<dbReference type="Gene3D" id="2.170.130.10">
    <property type="entry name" value="TonB-dependent receptor, plug domain"/>
    <property type="match status" value="1"/>
</dbReference>
<dbReference type="Gene3D" id="2.40.170.20">
    <property type="entry name" value="TonB-dependent receptor, beta-barrel domain"/>
    <property type="match status" value="1"/>
</dbReference>
<sequence length="1063" mass="117937">MKRKLQKQLYQRISLRLICFLVLSSGLPGISYATNRERSEVTARVNLTGTVKDSKGEPLPGVSVKIKGTSTGASTDVNGVFRINLPTGNETLVFTYVGFTTKEIAVNGRTQLNVELAESTQGLDEVVVTGYGTKKKSELIGSVATISGEELMDIPAPNIAGALRNKIAGVSVDQTSGRPGASITLNIRNASISEQSPAGTTAEPLYIVDGITVGRDAFNAIDPSMIENLTFLKDASAAIYGASGAKGVVLVTTKRGKEGKPSLSYNGYFGVSDAASTPDMLSGYDHAVLLNDTYRIFNKGGDTFFLEEDLEYIKGLNYKSWFDELWKSAFTQRHNLSISGGSEKITFFAGGNYQNENGNYAGLKQDKYGFRSGVTATILEGLKADIAFNVDHTIRKSKNSVTEDDQSFFESMISVPRWVPISIDGMPVNFNNASLKNPLAVLQSGYYDDRKTQGYRINASLTYQPRFLKGLTAKLQVSQGGDNSTGTVYEAPYKLYNFLRMGNNSALYSTELNPDPTKQTFDAVSSANSKIQPGLKRSNSYQGFFTLQYGNTFGQHSFDIIVGGEQSVSDSEDLTVYWQNQLIPGSDDYWAFDVNTLTRHSRQIYETTKRSFFSRLNYDIDKKYLLEAVARLDASSNFASGNRWGLSPSIGLGWVVSKEDFFKDNVPFIDFLKLKVNYGITGDDRIDQRLWQERYTVDVTNGYLYGNTNTNGINPSVFPNPDITWEKKQTFNAGVELSMFNNKLDLSVEVFRNYTYDGFDKGGNNRFPFYAGFLAPAVNYREAYNWGSEFNIGYKAKLAKDLNLSTSINFSYGNSVIDRVIYTPGDLQENRATKWLTFGTDPRKYNSSNIGLKSNGMFRTQAEVDAFLLENPNYTVYAQAPQAGWLRYEDTNGDGIINDYDMVPLFNNTNPFFSSGISLNLSYKAFSLNSSIYAKLGGKVFYDSKARSAPSNTRNILAIWKDRWTPENPMEGKYPRFDDPSIGKNSDFWAVDGTTIRVNNMTLSYKLPSSLANRLGIGGARALLTGNNLWTIVNPLKYKDPYTSTAYDYPTIRTISLGFSVNF</sequence>
<dbReference type="PROSITE" id="PS00018">
    <property type="entry name" value="EF_HAND_1"/>
    <property type="match status" value="1"/>
</dbReference>
<comment type="caution">
    <text evidence="9">The sequence shown here is derived from an EMBL/GenBank/DDBJ whole genome shotgun (WGS) entry which is preliminary data.</text>
</comment>
<keyword evidence="2 7" id="KW-0813">Transport</keyword>
<keyword evidence="6 7" id="KW-0998">Cell outer membrane</keyword>
<dbReference type="Gene3D" id="2.60.40.1120">
    <property type="entry name" value="Carboxypeptidase-like, regulatory domain"/>
    <property type="match status" value="1"/>
</dbReference>
<dbReference type="SUPFAM" id="SSF49464">
    <property type="entry name" value="Carboxypeptidase regulatory domain-like"/>
    <property type="match status" value="1"/>
</dbReference>
<evidence type="ECO:0000256" key="7">
    <source>
        <dbReference type="PROSITE-ProRule" id="PRU01360"/>
    </source>
</evidence>
<evidence type="ECO:0000256" key="6">
    <source>
        <dbReference type="ARBA" id="ARBA00023237"/>
    </source>
</evidence>
<dbReference type="RefSeq" id="WP_109416605.1">
    <property type="nucleotide sequence ID" value="NZ_QEAS01000012.1"/>
</dbReference>
<proteinExistence type="inferred from homology"/>
<dbReference type="SUPFAM" id="SSF56935">
    <property type="entry name" value="Porins"/>
    <property type="match status" value="1"/>
</dbReference>
<gene>
    <name evidence="9" type="ORF">DDR33_14890</name>
</gene>
<dbReference type="Proteomes" id="UP000245647">
    <property type="component" value="Unassembled WGS sequence"/>
</dbReference>
<reference evidence="9 10" key="1">
    <citation type="submission" date="2018-04" db="EMBL/GenBank/DDBJ databases">
        <title>Pedobacter chongqingensis sp. nov., isolated from a rottenly hemp rope.</title>
        <authorList>
            <person name="Cai Y."/>
        </authorList>
    </citation>
    <scope>NUCLEOTIDE SEQUENCE [LARGE SCALE GENOMIC DNA]</scope>
    <source>
        <strain evidence="9 10">FJ4-8</strain>
    </source>
</reference>
<evidence type="ECO:0000256" key="4">
    <source>
        <dbReference type="ARBA" id="ARBA00022692"/>
    </source>
</evidence>